<feature type="domain" description="HTH asnC-type" evidence="5">
    <location>
        <begin position="192"/>
        <end position="228"/>
    </location>
</feature>
<evidence type="ECO:0000259" key="4">
    <source>
        <dbReference type="Pfam" id="PF01037"/>
    </source>
</evidence>
<evidence type="ECO:0000313" key="6">
    <source>
        <dbReference type="EMBL" id="SFY43339.1"/>
    </source>
</evidence>
<dbReference type="PANTHER" id="PTHR30154:SF34">
    <property type="entry name" value="TRANSCRIPTIONAL REGULATOR AZLB"/>
    <property type="match status" value="1"/>
</dbReference>
<reference evidence="6 7" key="1">
    <citation type="submission" date="2016-11" db="EMBL/GenBank/DDBJ databases">
        <authorList>
            <person name="Jaros S."/>
            <person name="Januszkiewicz K."/>
            <person name="Wedrychowicz H."/>
        </authorList>
    </citation>
    <scope>NUCLEOTIDE SEQUENCE [LARGE SCALE GENOMIC DNA]</scope>
    <source>
        <strain evidence="6 7">OK807</strain>
    </source>
</reference>
<dbReference type="SUPFAM" id="SSF46785">
    <property type="entry name" value="Winged helix' DNA-binding domain"/>
    <property type="match status" value="1"/>
</dbReference>
<name>A0A1K2F6H0_STRAR</name>
<accession>A0A1K2F6H0</accession>
<feature type="domain" description="Transcription regulator AsnC/Lrp ligand binding" evidence="4">
    <location>
        <begin position="83"/>
        <end position="151"/>
    </location>
</feature>
<sequence length="348" mass="37591">MKHSVESPTIGSPRPHPLDETDLALVNAVQAAPRASWTLVGQALGISAVTAARRWERLRSRGLAWVTTYGGPFVQQVNCAAFVEVDCVPSQVPAVTERLVRDPRITGIEHVSGGTDLFLTVMVADLTALSRLAIDVIGAQEGVTATRSMIATHLFTEGSRWDLRSLDPGQRGLLRPADDTAPTGAATLAPEDRPLLLALGKDGRLGYGELAELTGMSESTVRRRVTRLLREGSLVPRCEIAHGVSGFPVFVHYLANVPSADLARVGASIAAASEVRLCAAIAARHSLLITAWVRSVPDTRRLEAHLTERFPELTVEDRRLTLANPKRMGHLLDAEGRNTGFVPMDMWA</sequence>
<dbReference type="PANTHER" id="PTHR30154">
    <property type="entry name" value="LEUCINE-RESPONSIVE REGULATORY PROTEIN"/>
    <property type="match status" value="1"/>
</dbReference>
<dbReference type="GO" id="GO:0043565">
    <property type="term" value="F:sequence-specific DNA binding"/>
    <property type="evidence" value="ECO:0007669"/>
    <property type="project" value="InterPro"/>
</dbReference>
<dbReference type="STRING" id="1893.SAMN02787144_103548"/>
<dbReference type="InterPro" id="IPR019887">
    <property type="entry name" value="Tscrpt_reg_AsnC/Lrp_C"/>
</dbReference>
<dbReference type="Pfam" id="PF01037">
    <property type="entry name" value="AsnC_trans_reg"/>
    <property type="match status" value="1"/>
</dbReference>
<keyword evidence="3" id="KW-0804">Transcription</keyword>
<dbReference type="InterPro" id="IPR000485">
    <property type="entry name" value="AsnC-type_HTH_dom"/>
</dbReference>
<dbReference type="PROSITE" id="PS00519">
    <property type="entry name" value="HTH_ASNC_1"/>
    <property type="match status" value="1"/>
</dbReference>
<dbReference type="Gene3D" id="3.30.70.920">
    <property type="match status" value="1"/>
</dbReference>
<keyword evidence="1" id="KW-0805">Transcription regulation</keyword>
<feature type="domain" description="HTH asnC-type" evidence="5">
    <location>
        <begin position="18"/>
        <end position="59"/>
    </location>
</feature>
<dbReference type="InterPro" id="IPR019885">
    <property type="entry name" value="Tscrpt_reg_HTH_AsnC-type_CS"/>
</dbReference>
<dbReference type="AlphaFoldDB" id="A0A1K2F6H0"/>
<dbReference type="Proteomes" id="UP000181909">
    <property type="component" value="Unassembled WGS sequence"/>
</dbReference>
<dbReference type="GO" id="GO:0043200">
    <property type="term" value="P:response to amino acid"/>
    <property type="evidence" value="ECO:0007669"/>
    <property type="project" value="TreeGrafter"/>
</dbReference>
<dbReference type="RefSeq" id="WP_072489122.1">
    <property type="nucleotide sequence ID" value="NZ_CP108276.1"/>
</dbReference>
<dbReference type="InterPro" id="IPR019888">
    <property type="entry name" value="Tscrpt_reg_AsnC-like"/>
</dbReference>
<evidence type="ECO:0000256" key="3">
    <source>
        <dbReference type="ARBA" id="ARBA00023163"/>
    </source>
</evidence>
<dbReference type="EMBL" id="FPJO01000035">
    <property type="protein sequence ID" value="SFY43339.1"/>
    <property type="molecule type" value="Genomic_DNA"/>
</dbReference>
<dbReference type="OrthoDB" id="4050641at2"/>
<evidence type="ECO:0000256" key="2">
    <source>
        <dbReference type="ARBA" id="ARBA00023125"/>
    </source>
</evidence>
<evidence type="ECO:0000259" key="5">
    <source>
        <dbReference type="Pfam" id="PF13404"/>
    </source>
</evidence>
<dbReference type="SMART" id="SM00344">
    <property type="entry name" value="HTH_ASNC"/>
    <property type="match status" value="2"/>
</dbReference>
<dbReference type="SUPFAM" id="SSF54909">
    <property type="entry name" value="Dimeric alpha+beta barrel"/>
    <property type="match status" value="1"/>
</dbReference>
<keyword evidence="2 6" id="KW-0238">DNA-binding</keyword>
<evidence type="ECO:0000256" key="1">
    <source>
        <dbReference type="ARBA" id="ARBA00023015"/>
    </source>
</evidence>
<dbReference type="PRINTS" id="PR00033">
    <property type="entry name" value="HTHASNC"/>
</dbReference>
<dbReference type="InterPro" id="IPR036388">
    <property type="entry name" value="WH-like_DNA-bd_sf"/>
</dbReference>
<dbReference type="Gene3D" id="1.10.10.10">
    <property type="entry name" value="Winged helix-like DNA-binding domain superfamily/Winged helix DNA-binding domain"/>
    <property type="match status" value="2"/>
</dbReference>
<dbReference type="GO" id="GO:0005829">
    <property type="term" value="C:cytosol"/>
    <property type="evidence" value="ECO:0007669"/>
    <property type="project" value="TreeGrafter"/>
</dbReference>
<dbReference type="Pfam" id="PF13404">
    <property type="entry name" value="HTH_AsnC-type"/>
    <property type="match status" value="2"/>
</dbReference>
<evidence type="ECO:0000313" key="7">
    <source>
        <dbReference type="Proteomes" id="UP000181909"/>
    </source>
</evidence>
<dbReference type="InterPro" id="IPR036390">
    <property type="entry name" value="WH_DNA-bd_sf"/>
</dbReference>
<organism evidence="6 7">
    <name type="scientific">Streptomyces atratus</name>
    <dbReference type="NCBI Taxonomy" id="1893"/>
    <lineage>
        <taxon>Bacteria</taxon>
        <taxon>Bacillati</taxon>
        <taxon>Actinomycetota</taxon>
        <taxon>Actinomycetes</taxon>
        <taxon>Kitasatosporales</taxon>
        <taxon>Streptomycetaceae</taxon>
        <taxon>Streptomyces</taxon>
    </lineage>
</organism>
<gene>
    <name evidence="6" type="ORF">SAMN02787144_103548</name>
</gene>
<dbReference type="InterPro" id="IPR011008">
    <property type="entry name" value="Dimeric_a/b-barrel"/>
</dbReference>
<proteinExistence type="predicted"/>
<protein>
    <submittedName>
        <fullName evidence="6">DNA-binding transcriptional regulator, Lrp family</fullName>
    </submittedName>
</protein>